<dbReference type="GO" id="GO:0008270">
    <property type="term" value="F:zinc ion binding"/>
    <property type="evidence" value="ECO:0007669"/>
    <property type="project" value="UniProtKB-KW"/>
</dbReference>
<evidence type="ECO:0000256" key="15">
    <source>
        <dbReference type="PROSITE-ProRule" id="PRU00042"/>
    </source>
</evidence>
<evidence type="ECO:0000256" key="6">
    <source>
        <dbReference type="ARBA" id="ARBA00022782"/>
    </source>
</evidence>
<evidence type="ECO:0000256" key="1">
    <source>
        <dbReference type="ARBA" id="ARBA00004123"/>
    </source>
</evidence>
<dbReference type="InterPro" id="IPR013087">
    <property type="entry name" value="Znf_C2H2_type"/>
</dbReference>
<dbReference type="PROSITE" id="PS00028">
    <property type="entry name" value="ZINC_FINGER_C2H2_1"/>
    <property type="match status" value="4"/>
</dbReference>
<reference evidence="18" key="2">
    <citation type="submission" date="2014-03" db="EMBL/GenBank/DDBJ databases">
        <authorList>
            <person name="Genoscope - CEA"/>
        </authorList>
    </citation>
    <scope>NUCLEOTIDE SEQUENCE</scope>
</reference>
<feature type="compositionally biased region" description="Low complexity" evidence="16">
    <location>
        <begin position="280"/>
        <end position="289"/>
    </location>
</feature>
<evidence type="ECO:0000256" key="14">
    <source>
        <dbReference type="ARBA" id="ARBA00058195"/>
    </source>
</evidence>
<evidence type="ECO:0000256" key="2">
    <source>
        <dbReference type="ARBA" id="ARBA00022473"/>
    </source>
</evidence>
<reference evidence="18" key="1">
    <citation type="journal article" date="2014" name="Nat. Commun.">
        <title>The rainbow trout genome provides novel insights into evolution after whole-genome duplication in vertebrates.</title>
        <authorList>
            <person name="Berthelot C."/>
            <person name="Brunet F."/>
            <person name="Chalopin D."/>
            <person name="Juanchich A."/>
            <person name="Bernard M."/>
            <person name="Noel B."/>
            <person name="Bento P."/>
            <person name="Da Silva C."/>
            <person name="Labadie K."/>
            <person name="Alberti A."/>
            <person name="Aury J.M."/>
            <person name="Louis A."/>
            <person name="Dehais P."/>
            <person name="Bardou P."/>
            <person name="Montfort J."/>
            <person name="Klopp C."/>
            <person name="Cabau C."/>
            <person name="Gaspin C."/>
            <person name="Thorgaard G.H."/>
            <person name="Boussaha M."/>
            <person name="Quillet E."/>
            <person name="Guyomard R."/>
            <person name="Galiana D."/>
            <person name="Bobe J."/>
            <person name="Volff J.N."/>
            <person name="Genet C."/>
            <person name="Wincker P."/>
            <person name="Jaillon O."/>
            <person name="Roest Crollius H."/>
            <person name="Guiguen Y."/>
        </authorList>
    </citation>
    <scope>NUCLEOTIDE SEQUENCE [LARGE SCALE GENOMIC DNA]</scope>
</reference>
<sequence>MPKGFLVKRNKKSAHVSYRTRTDEYEQEHHIPAFQNAPVPSLDAKGVQFGNQEAVYQALYSPTRPISKDHERRYYERSFNLGSPISAESFPTPASLSSLDHLLFAPVDLKIGTSNSNRSGTTSRIPATAIRGGTKRPASDTERKSKPAPKKPKAIRKLNFEDEMTTSPVLGLKIKEAPVDFKPRTQTSAGGKPLGEFVCQLCKEAYADPFSLAQHKCSRIVRVEYRCPECDKMFSCPANLASHRRWHKPRAQSAAGIPSTPSIKSEIAKIPPGVNDRDSPSPGMSESGSEDGLYNCQHCGKRFKRQAYLRKHILGHQALQNKMFEDHTPLNLSPVDCLLCPVCGENFPNRASQERHLRLMHSSQVYSCKYCSATFYSSPGLTRHINKCHPSENRQVILLQMPVRPAC</sequence>
<dbReference type="SUPFAM" id="SSF57667">
    <property type="entry name" value="beta-beta-alpha zinc fingers"/>
    <property type="match status" value="3"/>
</dbReference>
<feature type="domain" description="C2H2-type" evidence="17">
    <location>
        <begin position="338"/>
        <end position="366"/>
    </location>
</feature>
<dbReference type="STRING" id="8022.A0A060WBP6"/>
<dbReference type="InterPro" id="IPR042972">
    <property type="entry name" value="INSM1/2"/>
</dbReference>
<dbReference type="PROSITE" id="PS50157">
    <property type="entry name" value="ZINC_FINGER_C2H2_2"/>
    <property type="match status" value="4"/>
</dbReference>
<evidence type="ECO:0000256" key="11">
    <source>
        <dbReference type="ARBA" id="ARBA00023163"/>
    </source>
</evidence>
<feature type="domain" description="C2H2-type" evidence="17">
    <location>
        <begin position="225"/>
        <end position="252"/>
    </location>
</feature>
<dbReference type="FunFam" id="3.30.160.60:FF:000488">
    <property type="entry name" value="Insulinoma-associated protein 2"/>
    <property type="match status" value="1"/>
</dbReference>
<feature type="compositionally biased region" description="Low complexity" evidence="16">
    <location>
        <begin position="113"/>
        <end position="125"/>
    </location>
</feature>
<evidence type="ECO:0000313" key="18">
    <source>
        <dbReference type="EMBL" id="CDQ64421.1"/>
    </source>
</evidence>
<accession>A0A060WBP6</accession>
<keyword evidence="10" id="KW-0238">DNA-binding</keyword>
<keyword evidence="12" id="KW-0539">Nucleus</keyword>
<name>A0A060WBP6_ONCMY</name>
<evidence type="ECO:0000256" key="12">
    <source>
        <dbReference type="ARBA" id="ARBA00023242"/>
    </source>
</evidence>
<dbReference type="PANTHER" id="PTHR15065">
    <property type="entry name" value="INSULINOMA-ASSOCIATED 1"/>
    <property type="match status" value="1"/>
</dbReference>
<dbReference type="EMBL" id="FR904470">
    <property type="protein sequence ID" value="CDQ64421.1"/>
    <property type="molecule type" value="Genomic_DNA"/>
</dbReference>
<keyword evidence="5 15" id="KW-0863">Zinc-finger</keyword>
<dbReference type="GO" id="GO:0000978">
    <property type="term" value="F:RNA polymerase II cis-regulatory region sequence-specific DNA binding"/>
    <property type="evidence" value="ECO:0007669"/>
    <property type="project" value="TreeGrafter"/>
</dbReference>
<evidence type="ECO:0000256" key="16">
    <source>
        <dbReference type="SAM" id="MobiDB-lite"/>
    </source>
</evidence>
<dbReference type="GO" id="GO:0010564">
    <property type="term" value="P:regulation of cell cycle process"/>
    <property type="evidence" value="ECO:0007669"/>
    <property type="project" value="TreeGrafter"/>
</dbReference>
<keyword evidence="3" id="KW-0479">Metal-binding</keyword>
<dbReference type="AlphaFoldDB" id="A0A060WBP6"/>
<evidence type="ECO:0000256" key="5">
    <source>
        <dbReference type="ARBA" id="ARBA00022771"/>
    </source>
</evidence>
<dbReference type="GO" id="GO:0005634">
    <property type="term" value="C:nucleus"/>
    <property type="evidence" value="ECO:0007669"/>
    <property type="project" value="UniProtKB-SubCell"/>
</dbReference>
<proteinExistence type="inferred from homology"/>
<dbReference type="PANTHER" id="PTHR15065:SF5">
    <property type="entry name" value="INSULINOMA-ASSOCIATED PROTEIN 1"/>
    <property type="match status" value="1"/>
</dbReference>
<dbReference type="GO" id="GO:0001227">
    <property type="term" value="F:DNA-binding transcription repressor activity, RNA polymerase II-specific"/>
    <property type="evidence" value="ECO:0007669"/>
    <property type="project" value="TreeGrafter"/>
</dbReference>
<evidence type="ECO:0000256" key="8">
    <source>
        <dbReference type="ARBA" id="ARBA00022902"/>
    </source>
</evidence>
<dbReference type="Gene3D" id="3.30.160.60">
    <property type="entry name" value="Classic Zinc Finger"/>
    <property type="match status" value="3"/>
</dbReference>
<dbReference type="GO" id="GO:0030182">
    <property type="term" value="P:neuron differentiation"/>
    <property type="evidence" value="ECO:0007669"/>
    <property type="project" value="TreeGrafter"/>
</dbReference>
<keyword evidence="4" id="KW-0677">Repeat</keyword>
<dbReference type="InterPro" id="IPR036236">
    <property type="entry name" value="Znf_C2H2_sf"/>
</dbReference>
<feature type="region of interest" description="Disordered" evidence="16">
    <location>
        <begin position="264"/>
        <end position="289"/>
    </location>
</feature>
<evidence type="ECO:0000256" key="9">
    <source>
        <dbReference type="ARBA" id="ARBA00023015"/>
    </source>
</evidence>
<evidence type="ECO:0000256" key="10">
    <source>
        <dbReference type="ARBA" id="ARBA00023125"/>
    </source>
</evidence>
<dbReference type="GO" id="GO:0017053">
    <property type="term" value="C:transcription repressor complex"/>
    <property type="evidence" value="ECO:0007669"/>
    <property type="project" value="TreeGrafter"/>
</dbReference>
<evidence type="ECO:0000256" key="13">
    <source>
        <dbReference type="ARBA" id="ARBA00038003"/>
    </source>
</evidence>
<evidence type="ECO:0000313" key="19">
    <source>
        <dbReference type="Proteomes" id="UP000193380"/>
    </source>
</evidence>
<organism evidence="18 19">
    <name type="scientific">Oncorhynchus mykiss</name>
    <name type="common">Rainbow trout</name>
    <name type="synonym">Salmo gairdneri</name>
    <dbReference type="NCBI Taxonomy" id="8022"/>
    <lineage>
        <taxon>Eukaryota</taxon>
        <taxon>Metazoa</taxon>
        <taxon>Chordata</taxon>
        <taxon>Craniata</taxon>
        <taxon>Vertebrata</taxon>
        <taxon>Euteleostomi</taxon>
        <taxon>Actinopterygii</taxon>
        <taxon>Neopterygii</taxon>
        <taxon>Teleostei</taxon>
        <taxon>Protacanthopterygii</taxon>
        <taxon>Salmoniformes</taxon>
        <taxon>Salmonidae</taxon>
        <taxon>Salmoninae</taxon>
        <taxon>Oncorhynchus</taxon>
    </lineage>
</organism>
<keyword evidence="11" id="KW-0804">Transcription</keyword>
<evidence type="ECO:0000259" key="17">
    <source>
        <dbReference type="PROSITE" id="PS50157"/>
    </source>
</evidence>
<evidence type="ECO:0000256" key="3">
    <source>
        <dbReference type="ARBA" id="ARBA00022723"/>
    </source>
</evidence>
<dbReference type="FunFam" id="3.30.160.60:FF:000100">
    <property type="entry name" value="Zinc finger 45-like"/>
    <property type="match status" value="1"/>
</dbReference>
<comment type="subcellular location">
    <subcellularLocation>
        <location evidence="1">Nucleus</location>
    </subcellularLocation>
</comment>
<feature type="domain" description="C2H2-type" evidence="17">
    <location>
        <begin position="366"/>
        <end position="394"/>
    </location>
</feature>
<keyword evidence="8" id="KW-0524">Neurogenesis</keyword>
<keyword evidence="2" id="KW-0217">Developmental protein</keyword>
<comment type="similarity">
    <text evidence="13">Belongs to the INSM1 family.</text>
</comment>
<dbReference type="PaxDb" id="8022-A0A060WBP6"/>
<gene>
    <name evidence="18" type="ORF">GSONMT00071210001</name>
</gene>
<dbReference type="Proteomes" id="UP000193380">
    <property type="component" value="Unassembled WGS sequence"/>
</dbReference>
<evidence type="ECO:0000256" key="7">
    <source>
        <dbReference type="ARBA" id="ARBA00022833"/>
    </source>
</evidence>
<keyword evidence="7" id="KW-0862">Zinc</keyword>
<evidence type="ECO:0000256" key="4">
    <source>
        <dbReference type="ARBA" id="ARBA00022737"/>
    </source>
</evidence>
<dbReference type="SMART" id="SM00355">
    <property type="entry name" value="ZnF_C2H2"/>
    <property type="match status" value="5"/>
</dbReference>
<protein>
    <recommendedName>
        <fullName evidence="17">C2H2-type domain-containing protein</fullName>
    </recommendedName>
</protein>
<keyword evidence="9" id="KW-0805">Transcription regulation</keyword>
<feature type="region of interest" description="Disordered" evidence="16">
    <location>
        <begin position="113"/>
        <end position="153"/>
    </location>
</feature>
<feature type="domain" description="C2H2-type" evidence="17">
    <location>
        <begin position="294"/>
        <end position="321"/>
    </location>
</feature>
<dbReference type="Pfam" id="PF00096">
    <property type="entry name" value="zf-C2H2"/>
    <property type="match status" value="4"/>
</dbReference>
<comment type="function">
    <text evidence="14">May act as a transcriptional regulator. May play a role in neurogenesis and neuroendocrine cell differentiation during embryonic development.</text>
</comment>
<keyword evidence="6" id="KW-0221">Differentiation</keyword>